<evidence type="ECO:0000259" key="1">
    <source>
        <dbReference type="Pfam" id="PF16313"/>
    </source>
</evidence>
<sequence length="52" mass="6010">MSQGDFYFKKSSPFDDWVINYGYSQLLNDQEQEQARLNIMRASDADCAPTLT</sequence>
<dbReference type="Pfam" id="PF16313">
    <property type="entry name" value="DUF4953"/>
    <property type="match status" value="1"/>
</dbReference>
<comment type="caution">
    <text evidence="2">The sequence shown here is derived from an EMBL/GenBank/DDBJ whole genome shotgun (WGS) entry which is preliminary data.</text>
</comment>
<organism evidence="2 3">
    <name type="scientific">Glaciecola siphonariae</name>
    <dbReference type="NCBI Taxonomy" id="521012"/>
    <lineage>
        <taxon>Bacteria</taxon>
        <taxon>Pseudomonadati</taxon>
        <taxon>Pseudomonadota</taxon>
        <taxon>Gammaproteobacteria</taxon>
        <taxon>Alteromonadales</taxon>
        <taxon>Alteromonadaceae</taxon>
        <taxon>Glaciecola</taxon>
    </lineage>
</organism>
<keyword evidence="2" id="KW-0645">Protease</keyword>
<gene>
    <name evidence="2" type="ORF">ACFO4O_08145</name>
</gene>
<accession>A0ABV9LUD7</accession>
<protein>
    <submittedName>
        <fullName evidence="2">Zinc-dependent metalloprotease</fullName>
    </submittedName>
</protein>
<reference evidence="3" key="1">
    <citation type="journal article" date="2019" name="Int. J. Syst. Evol. Microbiol.">
        <title>The Global Catalogue of Microorganisms (GCM) 10K type strain sequencing project: providing services to taxonomists for standard genome sequencing and annotation.</title>
        <authorList>
            <consortium name="The Broad Institute Genomics Platform"/>
            <consortium name="The Broad Institute Genome Sequencing Center for Infectious Disease"/>
            <person name="Wu L."/>
            <person name="Ma J."/>
        </authorList>
    </citation>
    <scope>NUCLEOTIDE SEQUENCE [LARGE SCALE GENOMIC DNA]</scope>
    <source>
        <strain evidence="3">KACC 12507</strain>
    </source>
</reference>
<dbReference type="GO" id="GO:0008237">
    <property type="term" value="F:metallopeptidase activity"/>
    <property type="evidence" value="ECO:0007669"/>
    <property type="project" value="UniProtKB-KW"/>
</dbReference>
<keyword evidence="3" id="KW-1185">Reference proteome</keyword>
<evidence type="ECO:0000313" key="3">
    <source>
        <dbReference type="Proteomes" id="UP001595897"/>
    </source>
</evidence>
<dbReference type="EMBL" id="JBHSGU010000002">
    <property type="protein sequence ID" value="MFC4700121.1"/>
    <property type="molecule type" value="Genomic_DNA"/>
</dbReference>
<feature type="domain" description="EcxA zinc-binding" evidence="1">
    <location>
        <begin position="6"/>
        <end position="45"/>
    </location>
</feature>
<dbReference type="RefSeq" id="WP_382407266.1">
    <property type="nucleotide sequence ID" value="NZ_JBHSGU010000002.1"/>
</dbReference>
<name>A0ABV9LUD7_9ALTE</name>
<proteinExistence type="predicted"/>
<keyword evidence="2" id="KW-0482">Metalloprotease</keyword>
<dbReference type="InterPro" id="IPR032534">
    <property type="entry name" value="EcxA_zinc-bd"/>
</dbReference>
<evidence type="ECO:0000313" key="2">
    <source>
        <dbReference type="EMBL" id="MFC4700121.1"/>
    </source>
</evidence>
<dbReference type="Proteomes" id="UP001595897">
    <property type="component" value="Unassembled WGS sequence"/>
</dbReference>
<keyword evidence="2" id="KW-0378">Hydrolase</keyword>